<keyword evidence="2" id="KW-1185">Reference proteome</keyword>
<proteinExistence type="predicted"/>
<comment type="caution">
    <text evidence="1">The sequence shown here is derived from an EMBL/GenBank/DDBJ whole genome shotgun (WGS) entry which is preliminary data.</text>
</comment>
<dbReference type="Proteomes" id="UP001642900">
    <property type="component" value="Unassembled WGS sequence"/>
</dbReference>
<dbReference type="AlphaFoldDB" id="A0A6G4WN16"/>
<organism evidence="1 2">
    <name type="scientific">Allomesorhizobium camelthorni</name>
    <dbReference type="NCBI Taxonomy" id="475069"/>
    <lineage>
        <taxon>Bacteria</taxon>
        <taxon>Pseudomonadati</taxon>
        <taxon>Pseudomonadota</taxon>
        <taxon>Alphaproteobacteria</taxon>
        <taxon>Hyphomicrobiales</taxon>
        <taxon>Phyllobacteriaceae</taxon>
        <taxon>Allomesorhizobium</taxon>
    </lineage>
</organism>
<evidence type="ECO:0000313" key="1">
    <source>
        <dbReference type="EMBL" id="NGO55583.1"/>
    </source>
</evidence>
<sequence>MTEFEHITTNEIVETYEATKGIFSGLIAEVRELSRKKPDAILNKGKVSIINRALNELRKVLEKEPEAKFLDILSDDDLPQTSDAVLIMVQYEKALKQFPKRYYKNVAVGIDEYGRRDLQTVWITTEFVKEYNSRSGKGR</sequence>
<gene>
    <name evidence="1" type="ORF">G6N73_31870</name>
</gene>
<dbReference type="RefSeq" id="WP_165033935.1">
    <property type="nucleotide sequence ID" value="NZ_JAAKZF010000110.1"/>
</dbReference>
<accession>A0A6G4WN16</accession>
<dbReference type="EMBL" id="JAAKZF010000110">
    <property type="protein sequence ID" value="NGO55583.1"/>
    <property type="molecule type" value="Genomic_DNA"/>
</dbReference>
<reference evidence="1 2" key="1">
    <citation type="submission" date="2020-02" db="EMBL/GenBank/DDBJ databases">
        <title>Genome sequence of strain CCNWXJ40-4.</title>
        <authorList>
            <person name="Gao J."/>
            <person name="Sun J."/>
        </authorList>
    </citation>
    <scope>NUCLEOTIDE SEQUENCE [LARGE SCALE GENOMIC DNA]</scope>
    <source>
        <strain evidence="1 2">CCNWXJ 40-4</strain>
    </source>
</reference>
<name>A0A6G4WN16_9HYPH</name>
<evidence type="ECO:0000313" key="2">
    <source>
        <dbReference type="Proteomes" id="UP001642900"/>
    </source>
</evidence>
<protein>
    <submittedName>
        <fullName evidence="1">Uncharacterized protein</fullName>
    </submittedName>
</protein>